<proteinExistence type="predicted"/>
<sequence>MERLFLAYWPKLISAAWFSILNLMMLYKYTGNKRYAVERAVSGFFVSSSFVSIIGEQICIVIYSYLIQTAGFKDPYNFIFIFLNLIGDVVFIFIGGNLFSYFTGLKNYQGATIYMEFVCIERLCLVLAISYWGYVVLYFFFQLVLYLVTKDDLAYLFKGSSINWRRVFIYLIGLFYILDLLYAAYFLFPELGTDVLNIQNVMWLDMVAIITSAFVAGFFKISISEAREHDQKIFYFEKLQNSQEKIIATLAQISEAKSYETGQHVRRVGEYSKLIGSKLGMDMLEVENLKVAAMMHDLGKLMISQDIIGKPGKLTPDEYEVVKKHAKYGWEILSKSEGEVMEMASIIALQHHEHWDGNGYPSGLKGREISIYAQIVSVADVFDALTSKRAYKDSWSIEDARAEIINQRGRQFSPTVVDAFLDCFDMIRTIKDTYADE</sequence>
<keyword evidence="1" id="KW-1133">Transmembrane helix</keyword>
<evidence type="ECO:0000313" key="3">
    <source>
        <dbReference type="EMBL" id="QFJ54601.1"/>
    </source>
</evidence>
<dbReference type="PROSITE" id="PS51832">
    <property type="entry name" value="HD_GYP"/>
    <property type="match status" value="1"/>
</dbReference>
<dbReference type="PANTHER" id="PTHR45228">
    <property type="entry name" value="CYCLIC DI-GMP PHOSPHODIESTERASE TM_0186-RELATED"/>
    <property type="match status" value="1"/>
</dbReference>
<organism evidence="3 4">
    <name type="scientific">Pseudobutyrivibrio xylanivorans</name>
    <dbReference type="NCBI Taxonomy" id="185007"/>
    <lineage>
        <taxon>Bacteria</taxon>
        <taxon>Bacillati</taxon>
        <taxon>Bacillota</taxon>
        <taxon>Clostridia</taxon>
        <taxon>Lachnospirales</taxon>
        <taxon>Lachnospiraceae</taxon>
        <taxon>Pseudobutyrivibrio</taxon>
    </lineage>
</organism>
<dbReference type="AlphaFoldDB" id="A0A5P6VUW3"/>
<dbReference type="PANTHER" id="PTHR45228:SF1">
    <property type="entry name" value="CYCLIC DI-GMP PHOSPHODIESTERASE TM_0186"/>
    <property type="match status" value="1"/>
</dbReference>
<dbReference type="CDD" id="cd00077">
    <property type="entry name" value="HDc"/>
    <property type="match status" value="1"/>
</dbReference>
<keyword evidence="1" id="KW-0812">Transmembrane</keyword>
<dbReference type="KEGG" id="pxv:FXF36_06915"/>
<feature type="transmembrane region" description="Helical" evidence="1">
    <location>
        <begin position="123"/>
        <end position="147"/>
    </location>
</feature>
<dbReference type="RefSeq" id="WP_151623088.1">
    <property type="nucleotide sequence ID" value="NZ_CP043028.1"/>
</dbReference>
<dbReference type="InterPro" id="IPR003607">
    <property type="entry name" value="HD/PDEase_dom"/>
</dbReference>
<dbReference type="EMBL" id="CP043028">
    <property type="protein sequence ID" value="QFJ54601.1"/>
    <property type="molecule type" value="Genomic_DNA"/>
</dbReference>
<dbReference type="Gene3D" id="1.10.3210.10">
    <property type="entry name" value="Hypothetical protein af1432"/>
    <property type="match status" value="1"/>
</dbReference>
<feature type="transmembrane region" description="Helical" evidence="1">
    <location>
        <begin position="41"/>
        <end position="66"/>
    </location>
</feature>
<dbReference type="InterPro" id="IPR052020">
    <property type="entry name" value="Cyclic_di-GMP/3'3'-cGAMP_PDE"/>
</dbReference>
<dbReference type="Proteomes" id="UP000327030">
    <property type="component" value="Chromosome 1"/>
</dbReference>
<keyword evidence="1" id="KW-0472">Membrane</keyword>
<feature type="transmembrane region" description="Helical" evidence="1">
    <location>
        <begin position="167"/>
        <end position="188"/>
    </location>
</feature>
<dbReference type="InterPro" id="IPR037522">
    <property type="entry name" value="HD_GYP_dom"/>
</dbReference>
<name>A0A5P6VUW3_PSEXY</name>
<feature type="transmembrane region" description="Helical" evidence="1">
    <location>
        <begin position="200"/>
        <end position="219"/>
    </location>
</feature>
<gene>
    <name evidence="3" type="ORF">FXF36_06915</name>
</gene>
<feature type="transmembrane region" description="Helical" evidence="1">
    <location>
        <begin position="78"/>
        <end position="102"/>
    </location>
</feature>
<evidence type="ECO:0000259" key="2">
    <source>
        <dbReference type="PROSITE" id="PS51832"/>
    </source>
</evidence>
<dbReference type="SMART" id="SM00471">
    <property type="entry name" value="HDc"/>
    <property type="match status" value="1"/>
</dbReference>
<dbReference type="OrthoDB" id="9804747at2"/>
<protein>
    <submittedName>
        <fullName evidence="3">HD domain-containing protein</fullName>
    </submittedName>
</protein>
<feature type="domain" description="HD-GYP" evidence="2">
    <location>
        <begin position="239"/>
        <end position="436"/>
    </location>
</feature>
<evidence type="ECO:0000256" key="1">
    <source>
        <dbReference type="SAM" id="Phobius"/>
    </source>
</evidence>
<dbReference type="Pfam" id="PF13487">
    <property type="entry name" value="HD_5"/>
    <property type="match status" value="1"/>
</dbReference>
<accession>A0A5P6VUW3</accession>
<dbReference type="SUPFAM" id="SSF109604">
    <property type="entry name" value="HD-domain/PDEase-like"/>
    <property type="match status" value="1"/>
</dbReference>
<evidence type="ECO:0000313" key="4">
    <source>
        <dbReference type="Proteomes" id="UP000327030"/>
    </source>
</evidence>
<reference evidence="4" key="1">
    <citation type="submission" date="2019-08" db="EMBL/GenBank/DDBJ databases">
        <title>Complete Genome Sequence of the Polysaccharide-Degrading Rumen Bacterium Pseudobutyrivibrio xylanivorans MA3014.</title>
        <authorList>
            <person name="Palevich N."/>
            <person name="Maclean P.H."/>
            <person name="Kelly W.J."/>
            <person name="Leahy S.C."/>
            <person name="Rakonjac J."/>
            <person name="Attwood G.T."/>
        </authorList>
    </citation>
    <scope>NUCLEOTIDE SEQUENCE [LARGE SCALE GENOMIC DNA]</scope>
    <source>
        <strain evidence="4">MA3014</strain>
    </source>
</reference>
<feature type="transmembrane region" description="Helical" evidence="1">
    <location>
        <begin position="12"/>
        <end position="29"/>
    </location>
</feature>